<dbReference type="AlphaFoldDB" id="A0A9X2PH34"/>
<name>A0A9X2PH34_9HYPH</name>
<dbReference type="Gene3D" id="2.60.120.10">
    <property type="entry name" value="Jelly Rolls"/>
    <property type="match status" value="1"/>
</dbReference>
<dbReference type="SUPFAM" id="SSF47413">
    <property type="entry name" value="lambda repressor-like DNA-binding domains"/>
    <property type="match status" value="1"/>
</dbReference>
<evidence type="ECO:0000256" key="2">
    <source>
        <dbReference type="SAM" id="MobiDB-lite"/>
    </source>
</evidence>
<feature type="region of interest" description="Disordered" evidence="2">
    <location>
        <begin position="1"/>
        <end position="34"/>
    </location>
</feature>
<evidence type="ECO:0000256" key="1">
    <source>
        <dbReference type="ARBA" id="ARBA00023125"/>
    </source>
</evidence>
<dbReference type="RefSeq" id="WP_258731343.1">
    <property type="nucleotide sequence ID" value="NZ_JANTHZ010000001.1"/>
</dbReference>
<dbReference type="SMART" id="SM00530">
    <property type="entry name" value="HTH_XRE"/>
    <property type="match status" value="1"/>
</dbReference>
<dbReference type="GO" id="GO:0005829">
    <property type="term" value="C:cytosol"/>
    <property type="evidence" value="ECO:0007669"/>
    <property type="project" value="TreeGrafter"/>
</dbReference>
<dbReference type="InterPro" id="IPR013096">
    <property type="entry name" value="Cupin_2"/>
</dbReference>
<sequence>MADRRQETSGKAQAAKGAEPGAEELSTGSGAPVANERTLEQALGLQVRATRRDLDLTVSDLASAAGISVGMLSKIENGLISPSLATLQAISSVLNVPLSTLFSSFEEKRDCSFVPAGQGVHIERRGTKVGHQYELLGHALGGEVAVEPYLITLSEEAVPYTGFHHVGIEFIHMLSGEVIYRHGDRTYHLRPGDSLMFDSAATHGPEELLVRPMTYLSIIVYPRAPS</sequence>
<comment type="caution">
    <text evidence="4">The sequence shown here is derived from an EMBL/GenBank/DDBJ whole genome shotgun (WGS) entry which is preliminary data.</text>
</comment>
<keyword evidence="1" id="KW-0238">DNA-binding</keyword>
<evidence type="ECO:0000259" key="3">
    <source>
        <dbReference type="PROSITE" id="PS50943"/>
    </source>
</evidence>
<dbReference type="CDD" id="cd02209">
    <property type="entry name" value="cupin_XRE_C"/>
    <property type="match status" value="1"/>
</dbReference>
<evidence type="ECO:0000313" key="4">
    <source>
        <dbReference type="EMBL" id="MCS0494398.1"/>
    </source>
</evidence>
<dbReference type="Proteomes" id="UP001151088">
    <property type="component" value="Unassembled WGS sequence"/>
</dbReference>
<accession>A0A9X2PH34</accession>
<dbReference type="SUPFAM" id="SSF51182">
    <property type="entry name" value="RmlC-like cupins"/>
    <property type="match status" value="1"/>
</dbReference>
<dbReference type="PANTHER" id="PTHR46797:SF1">
    <property type="entry name" value="METHYLPHOSPHONATE SYNTHASE"/>
    <property type="match status" value="1"/>
</dbReference>
<dbReference type="Pfam" id="PF07883">
    <property type="entry name" value="Cupin_2"/>
    <property type="match status" value="1"/>
</dbReference>
<keyword evidence="5" id="KW-1185">Reference proteome</keyword>
<evidence type="ECO:0000313" key="5">
    <source>
        <dbReference type="Proteomes" id="UP001151088"/>
    </source>
</evidence>
<dbReference type="PROSITE" id="PS50943">
    <property type="entry name" value="HTH_CROC1"/>
    <property type="match status" value="1"/>
</dbReference>
<reference evidence="4" key="1">
    <citation type="submission" date="2022-08" db="EMBL/GenBank/DDBJ databases">
        <authorList>
            <person name="Li F."/>
        </authorList>
    </citation>
    <scope>NUCLEOTIDE SEQUENCE</scope>
    <source>
        <strain evidence="4">MQZ15Z-1</strain>
    </source>
</reference>
<dbReference type="GO" id="GO:0003677">
    <property type="term" value="F:DNA binding"/>
    <property type="evidence" value="ECO:0007669"/>
    <property type="project" value="UniProtKB-KW"/>
</dbReference>
<dbReference type="InterPro" id="IPR001387">
    <property type="entry name" value="Cro/C1-type_HTH"/>
</dbReference>
<dbReference type="CDD" id="cd00093">
    <property type="entry name" value="HTH_XRE"/>
    <property type="match status" value="1"/>
</dbReference>
<dbReference type="InterPro" id="IPR050807">
    <property type="entry name" value="TransReg_Diox_bact_type"/>
</dbReference>
<dbReference type="InterPro" id="IPR011051">
    <property type="entry name" value="RmlC_Cupin_sf"/>
</dbReference>
<protein>
    <submittedName>
        <fullName evidence="4">XRE family transcriptional regulator</fullName>
    </submittedName>
</protein>
<dbReference type="InterPro" id="IPR010982">
    <property type="entry name" value="Lambda_DNA-bd_dom_sf"/>
</dbReference>
<gene>
    <name evidence="4" type="ORF">NVS89_04760</name>
</gene>
<dbReference type="GO" id="GO:0003700">
    <property type="term" value="F:DNA-binding transcription factor activity"/>
    <property type="evidence" value="ECO:0007669"/>
    <property type="project" value="TreeGrafter"/>
</dbReference>
<dbReference type="EMBL" id="JANTHZ010000001">
    <property type="protein sequence ID" value="MCS0494398.1"/>
    <property type="molecule type" value="Genomic_DNA"/>
</dbReference>
<dbReference type="PANTHER" id="PTHR46797">
    <property type="entry name" value="HTH-TYPE TRANSCRIPTIONAL REGULATOR"/>
    <property type="match status" value="1"/>
</dbReference>
<dbReference type="InterPro" id="IPR014710">
    <property type="entry name" value="RmlC-like_jellyroll"/>
</dbReference>
<feature type="domain" description="HTH cro/C1-type" evidence="3">
    <location>
        <begin position="47"/>
        <end position="101"/>
    </location>
</feature>
<dbReference type="Pfam" id="PF01381">
    <property type="entry name" value="HTH_3"/>
    <property type="match status" value="1"/>
</dbReference>
<dbReference type="Gene3D" id="1.10.260.40">
    <property type="entry name" value="lambda repressor-like DNA-binding domains"/>
    <property type="match status" value="1"/>
</dbReference>
<organism evidence="4 5">
    <name type="scientific">Ancylobacter mangrovi</name>
    <dbReference type="NCBI Taxonomy" id="2972472"/>
    <lineage>
        <taxon>Bacteria</taxon>
        <taxon>Pseudomonadati</taxon>
        <taxon>Pseudomonadota</taxon>
        <taxon>Alphaproteobacteria</taxon>
        <taxon>Hyphomicrobiales</taxon>
        <taxon>Xanthobacteraceae</taxon>
        <taxon>Ancylobacter</taxon>
    </lineage>
</organism>
<proteinExistence type="predicted"/>